<evidence type="ECO:0000313" key="3">
    <source>
        <dbReference type="EMBL" id="ESP88967.1"/>
    </source>
</evidence>
<dbReference type="Gene3D" id="3.30.450.40">
    <property type="match status" value="1"/>
</dbReference>
<dbReference type="EMBL" id="ASGZ01000020">
    <property type="protein sequence ID" value="ESP88967.1"/>
    <property type="molecule type" value="Genomic_DNA"/>
</dbReference>
<protein>
    <submittedName>
        <fullName evidence="3">Gaf domain-containing protein</fullName>
    </submittedName>
</protein>
<dbReference type="Proteomes" id="UP000017840">
    <property type="component" value="Unassembled WGS sequence"/>
</dbReference>
<feature type="region of interest" description="Disordered" evidence="1">
    <location>
        <begin position="1"/>
        <end position="23"/>
    </location>
</feature>
<name>V4J0I1_9EURY</name>
<sequence length="398" mass="42444">MLVTAASESDGDADDAGGAPTPEAVHRVADDIGAALGADTVVKHGITAREYVAELAPLLDCVVCLADDTDALASFADLDPQLPLVAYGEATSVSPVSSVVRPDDGIDALVARVADRIERNRERNRLDEANTKLTALNTYTRAITACESREEVVDRVVGAVTEALAYDRCVLAFVEGGELVPYGNLLPDEEAVRLDVGEGVAGRTYVTGESMVVDDYDSHPAHHRESPYITSVASVAVGEYGVLQVTTPDEAAFDERDVEFLEIVAAHAAEALARLERETALRSERDRLYAFFERLPAPTVYVESACGEPPVVREANAAYERSFPDAPVGVPVDEAFPTDVERRLFGESIRADDPVSATVRRPTADAADAELTVTLVPVRTTGVEAAGFGVYVDEVALP</sequence>
<dbReference type="SUPFAM" id="SSF55781">
    <property type="entry name" value="GAF domain-like"/>
    <property type="match status" value="1"/>
</dbReference>
<dbReference type="InterPro" id="IPR003018">
    <property type="entry name" value="GAF"/>
</dbReference>
<evidence type="ECO:0000259" key="2">
    <source>
        <dbReference type="SMART" id="SM00065"/>
    </source>
</evidence>
<feature type="domain" description="GAF" evidence="2">
    <location>
        <begin position="148"/>
        <end position="282"/>
    </location>
</feature>
<reference evidence="3 4" key="1">
    <citation type="journal article" date="2013" name="Genome Announc.">
        <title>Draft Genome Sequence of 'Candidatus Halobonum tyrrellensis' Strain G22, Isolated from the Hypersaline Waters of Lake Tyrrell, Australia.</title>
        <authorList>
            <person name="Ugalde J.A."/>
            <person name="Narasingarao P."/>
            <person name="Kuo S."/>
            <person name="Podell S."/>
            <person name="Allen E.E."/>
        </authorList>
    </citation>
    <scope>NUCLEOTIDE SEQUENCE [LARGE SCALE GENOMIC DNA]</scope>
    <source>
        <strain evidence="3 4">G22</strain>
    </source>
</reference>
<gene>
    <name evidence="3" type="ORF">K933_05943</name>
</gene>
<dbReference type="Pfam" id="PF13185">
    <property type="entry name" value="GAF_2"/>
    <property type="match status" value="1"/>
</dbReference>
<evidence type="ECO:0000313" key="4">
    <source>
        <dbReference type="Proteomes" id="UP000017840"/>
    </source>
</evidence>
<organism evidence="3 4">
    <name type="scientific">Candidatus Halobonum tyrrellensis G22</name>
    <dbReference type="NCBI Taxonomy" id="1324957"/>
    <lineage>
        <taxon>Archaea</taxon>
        <taxon>Methanobacteriati</taxon>
        <taxon>Methanobacteriota</taxon>
        <taxon>Stenosarchaea group</taxon>
        <taxon>Halobacteria</taxon>
        <taxon>Halobacteriales</taxon>
        <taxon>Haloferacaceae</taxon>
        <taxon>Candidatus Halobonum</taxon>
    </lineage>
</organism>
<dbReference type="eggNOG" id="arCOG02334">
    <property type="taxonomic scope" value="Archaea"/>
</dbReference>
<evidence type="ECO:0000256" key="1">
    <source>
        <dbReference type="SAM" id="MobiDB-lite"/>
    </source>
</evidence>
<keyword evidence="4" id="KW-1185">Reference proteome</keyword>
<dbReference type="InterPro" id="IPR029016">
    <property type="entry name" value="GAF-like_dom_sf"/>
</dbReference>
<dbReference type="STRING" id="1324957.K933_05943"/>
<dbReference type="Gene3D" id="3.30.450.20">
    <property type="entry name" value="PAS domain"/>
    <property type="match status" value="1"/>
</dbReference>
<dbReference type="SMART" id="SM00065">
    <property type="entry name" value="GAF"/>
    <property type="match status" value="1"/>
</dbReference>
<proteinExistence type="predicted"/>
<accession>V4J0I1</accession>
<dbReference type="AlphaFoldDB" id="V4J0I1"/>
<comment type="caution">
    <text evidence="3">The sequence shown here is derived from an EMBL/GenBank/DDBJ whole genome shotgun (WGS) entry which is preliminary data.</text>
</comment>